<reference evidence="2" key="1">
    <citation type="submission" date="2019-12" db="EMBL/GenBank/DDBJ databases">
        <title>Genome sequencing and annotation of Brassica cretica.</title>
        <authorList>
            <person name="Studholme D.J."/>
            <person name="Sarris P."/>
        </authorList>
    </citation>
    <scope>NUCLEOTIDE SEQUENCE</scope>
    <source>
        <strain evidence="2">PFS-109/04</strain>
        <tissue evidence="2">Leaf</tissue>
    </source>
</reference>
<accession>A0A8S9NNB5</accession>
<gene>
    <name evidence="2" type="ORF">F2Q69_00006098</name>
</gene>
<comment type="caution">
    <text evidence="2">The sequence shown here is derived from an EMBL/GenBank/DDBJ whole genome shotgun (WGS) entry which is preliminary data.</text>
</comment>
<proteinExistence type="predicted"/>
<dbReference type="AlphaFoldDB" id="A0A8S9NNB5"/>
<protein>
    <submittedName>
        <fullName evidence="2">Uncharacterized protein</fullName>
    </submittedName>
</protein>
<sequence>MAPLGLETQKAILRSKLPPSPPKLPQRSKSPESARGTQGRLPTLLVLLPHCSLSKSRSDILWRLC</sequence>
<evidence type="ECO:0000256" key="1">
    <source>
        <dbReference type="SAM" id="MobiDB-lite"/>
    </source>
</evidence>
<dbReference type="Proteomes" id="UP000712600">
    <property type="component" value="Unassembled WGS sequence"/>
</dbReference>
<feature type="region of interest" description="Disordered" evidence="1">
    <location>
        <begin position="1"/>
        <end position="39"/>
    </location>
</feature>
<organism evidence="2 3">
    <name type="scientific">Brassica cretica</name>
    <name type="common">Mustard</name>
    <dbReference type="NCBI Taxonomy" id="69181"/>
    <lineage>
        <taxon>Eukaryota</taxon>
        <taxon>Viridiplantae</taxon>
        <taxon>Streptophyta</taxon>
        <taxon>Embryophyta</taxon>
        <taxon>Tracheophyta</taxon>
        <taxon>Spermatophyta</taxon>
        <taxon>Magnoliopsida</taxon>
        <taxon>eudicotyledons</taxon>
        <taxon>Gunneridae</taxon>
        <taxon>Pentapetalae</taxon>
        <taxon>rosids</taxon>
        <taxon>malvids</taxon>
        <taxon>Brassicales</taxon>
        <taxon>Brassicaceae</taxon>
        <taxon>Brassiceae</taxon>
        <taxon>Brassica</taxon>
    </lineage>
</organism>
<evidence type="ECO:0000313" key="2">
    <source>
        <dbReference type="EMBL" id="KAF3506578.1"/>
    </source>
</evidence>
<evidence type="ECO:0000313" key="3">
    <source>
        <dbReference type="Proteomes" id="UP000712600"/>
    </source>
</evidence>
<dbReference type="EMBL" id="QGKX02001521">
    <property type="protein sequence ID" value="KAF3506578.1"/>
    <property type="molecule type" value="Genomic_DNA"/>
</dbReference>
<name>A0A8S9NNB5_BRACR</name>